<comment type="caution">
    <text evidence="1">The sequence shown here is derived from an EMBL/GenBank/DDBJ whole genome shotgun (WGS) entry which is preliminary data.</text>
</comment>
<evidence type="ECO:0000313" key="2">
    <source>
        <dbReference type="Proteomes" id="UP000185210"/>
    </source>
</evidence>
<dbReference type="EMBL" id="FSHM01000004">
    <property type="protein sequence ID" value="SIB23329.1"/>
    <property type="molecule type" value="Genomic_DNA"/>
</dbReference>
<accession>A0AB38D1A6</accession>
<reference evidence="1 2" key="1">
    <citation type="submission" date="2016-11" db="EMBL/GenBank/DDBJ databases">
        <authorList>
            <consortium name="Pathogen Informatics"/>
        </authorList>
    </citation>
    <scope>NUCLEOTIDE SEQUENCE [LARGE SCALE GENOMIC DNA]</scope>
    <source>
        <strain evidence="1 2">104</strain>
    </source>
</reference>
<gene>
    <name evidence="1" type="ORF">SAMEA2070301_03320</name>
</gene>
<sequence>MARIHARFSLDGMRPELLEQLRRFEANGDPTAVREFIDNNCHSDYQLRVEWD</sequence>
<evidence type="ECO:0000313" key="1">
    <source>
        <dbReference type="EMBL" id="SIB23329.1"/>
    </source>
</evidence>
<dbReference type="AlphaFoldDB" id="A0AB38D1A6"/>
<dbReference type="Proteomes" id="UP000185210">
    <property type="component" value="Unassembled WGS sequence"/>
</dbReference>
<proteinExistence type="predicted"/>
<name>A0AB38D1A6_9MYCO</name>
<dbReference type="RefSeq" id="WP_165643297.1">
    <property type="nucleotide sequence ID" value="NZ_FRZT01000017.1"/>
</dbReference>
<protein>
    <submittedName>
        <fullName evidence="1">Uncharacterized protein</fullName>
    </submittedName>
</protein>
<organism evidence="1 2">
    <name type="scientific">Mycobacteroides abscessus subsp. abscessus</name>
    <dbReference type="NCBI Taxonomy" id="1185650"/>
    <lineage>
        <taxon>Bacteria</taxon>
        <taxon>Bacillati</taxon>
        <taxon>Actinomycetota</taxon>
        <taxon>Actinomycetes</taxon>
        <taxon>Mycobacteriales</taxon>
        <taxon>Mycobacteriaceae</taxon>
        <taxon>Mycobacteroides</taxon>
        <taxon>Mycobacteroides abscessus</taxon>
    </lineage>
</organism>